<accession>A0A5C4RWT2</accession>
<feature type="region of interest" description="Disordered" evidence="1">
    <location>
        <begin position="781"/>
        <end position="803"/>
    </location>
</feature>
<dbReference type="RefSeq" id="WP_139446876.1">
    <property type="nucleotide sequence ID" value="NZ_SMDR01000001.1"/>
</dbReference>
<feature type="compositionally biased region" description="Polar residues" evidence="1">
    <location>
        <begin position="21"/>
        <end position="34"/>
    </location>
</feature>
<dbReference type="Proteomes" id="UP000305760">
    <property type="component" value="Unassembled WGS sequence"/>
</dbReference>
<feature type="region of interest" description="Disordered" evidence="1">
    <location>
        <begin position="1"/>
        <end position="47"/>
    </location>
</feature>
<sequence length="921" mass="96951">MAELAASAQAPGLSVPRSPRQPDSSAQATSPTGFGQNGKPLESRVRADLEKKFRHDFSHVRIHTDTHADDAARDSGAQALATGRHVAFAADRFDPGTHRGRGLLAHELVHVMQSDSAASHPDRPASTVPALEREATEVSEAVAAGRTPPPVRGAARGMAQPLRQPEEPPTFGNIPGDTSVGAGLRRVRLSLSGGKWVEYAAGRSPATRTARGSYDFVIIGNSIWAVKSGDGRLGHTEAAAGQRVVWAGIAQFNKHGVMQRWTNESGHMLPAGQFVGNATSANADLKKEEGKYVHAKAGPVTRPDGTRQGPQLPVIQSRNEPTAGQGGATAAKPGAPPSTGSTATAPAAPGNATSGAPAVTPAPKAPTSASGPAAATTSATTTTSASPGNTAGSGSTGSGTAKTTARVGMPDMKPMQVGGPSARGQALGGGVVVGAQLKDWIMGKLGERTQGKRLDAALAKKLEFVAQRQQDHPELGVLVKVYWHVSRGNEGETSQRFDDISLQFGTTEKEARESRINTLLNLSGDASSTEIDERWIEPAEPLPLAELPTPHRKIAIARLGPGRLRIQGVSWGGMSGFDQHGRRSASTTVPDGEHPSVAILMPPASITFRNGKLRHSVDIGIEKRLTADDHLVPVVDDLDAAMVFPLDPTAATLLAKGREIKDNLRQLGGDYELTRWVNPADLRITQILDDGQVARRPPSAEEKFEARIRMLPVNTGDLLKQMGRGAGNKLKVTPKALERFADIVPFDLTPEELALLVKQMGPVGTRNIDQVLDHLEQAISRLPGRSGSSGPEGGNAASTDDTRTIRQKLSATDWSVVPERGGVFFRDKGPIGLAEGTRTSSFAYGIDAAGNRFGGIVEISIGKPGKESTPVTVLSSSRLLTPDGRLYTPAKPLTGRTFNVRPLDTFANRGKSHAAGAGEKP</sequence>
<dbReference type="AlphaFoldDB" id="A0A5C4RWT2"/>
<dbReference type="InterPro" id="IPR025295">
    <property type="entry name" value="eCIS_core_dom"/>
</dbReference>
<dbReference type="OrthoDB" id="6059395at2"/>
<organism evidence="3 4">
    <name type="scientific">Arenimonas terrae</name>
    <dbReference type="NCBI Taxonomy" id="2546226"/>
    <lineage>
        <taxon>Bacteria</taxon>
        <taxon>Pseudomonadati</taxon>
        <taxon>Pseudomonadota</taxon>
        <taxon>Gammaproteobacteria</taxon>
        <taxon>Lysobacterales</taxon>
        <taxon>Lysobacteraceae</taxon>
        <taxon>Arenimonas</taxon>
    </lineage>
</organism>
<feature type="domain" description="eCIS core" evidence="2">
    <location>
        <begin position="40"/>
        <end position="116"/>
    </location>
</feature>
<keyword evidence="4" id="KW-1185">Reference proteome</keyword>
<reference evidence="3 4" key="1">
    <citation type="submission" date="2019-03" db="EMBL/GenBank/DDBJ databases">
        <title>Arenimonas daejeonensis sp. nov., isolated from compost.</title>
        <authorList>
            <person name="Jeon C.O."/>
        </authorList>
    </citation>
    <scope>NUCLEOTIDE SEQUENCE [LARGE SCALE GENOMIC DNA]</scope>
    <source>
        <strain evidence="3 4">R29</strain>
    </source>
</reference>
<gene>
    <name evidence="3" type="ORF">E1B00_06680</name>
</gene>
<comment type="caution">
    <text evidence="3">The sequence shown here is derived from an EMBL/GenBank/DDBJ whole genome shotgun (WGS) entry which is preliminary data.</text>
</comment>
<dbReference type="EMBL" id="SMDR01000001">
    <property type="protein sequence ID" value="TNJ35435.1"/>
    <property type="molecule type" value="Genomic_DNA"/>
</dbReference>
<dbReference type="Pfam" id="PF13699">
    <property type="entry name" value="eCIS_core"/>
    <property type="match status" value="1"/>
</dbReference>
<evidence type="ECO:0000313" key="4">
    <source>
        <dbReference type="Proteomes" id="UP000305760"/>
    </source>
</evidence>
<feature type="region of interest" description="Disordered" evidence="1">
    <location>
        <begin position="289"/>
        <end position="412"/>
    </location>
</feature>
<name>A0A5C4RWT2_9GAMM</name>
<evidence type="ECO:0000313" key="3">
    <source>
        <dbReference type="EMBL" id="TNJ35435.1"/>
    </source>
</evidence>
<protein>
    <submittedName>
        <fullName evidence="3">DUF4157 domain-containing protein</fullName>
    </submittedName>
</protein>
<feature type="compositionally biased region" description="Low complexity" evidence="1">
    <location>
        <begin position="328"/>
        <end position="405"/>
    </location>
</feature>
<evidence type="ECO:0000259" key="2">
    <source>
        <dbReference type="Pfam" id="PF13699"/>
    </source>
</evidence>
<proteinExistence type="predicted"/>
<evidence type="ECO:0000256" key="1">
    <source>
        <dbReference type="SAM" id="MobiDB-lite"/>
    </source>
</evidence>